<evidence type="ECO:0000256" key="3">
    <source>
        <dbReference type="PROSITE-ProRule" id="PRU00023"/>
    </source>
</evidence>
<proteinExistence type="predicted"/>
<dbReference type="Gene3D" id="1.25.40.20">
    <property type="entry name" value="Ankyrin repeat-containing domain"/>
    <property type="match status" value="2"/>
</dbReference>
<comment type="caution">
    <text evidence="5">The sequence shown here is derived from an EMBL/GenBank/DDBJ whole genome shotgun (WGS) entry which is preliminary data.</text>
</comment>
<reference evidence="5 6" key="1">
    <citation type="submission" date="2024-05" db="EMBL/GenBank/DDBJ databases">
        <title>Culex pipiens pipiens assembly and annotation.</title>
        <authorList>
            <person name="Alout H."/>
            <person name="Durand T."/>
        </authorList>
    </citation>
    <scope>NUCLEOTIDE SEQUENCE [LARGE SCALE GENOMIC DNA]</scope>
    <source>
        <strain evidence="5">HA-2024</strain>
        <tissue evidence="5">Whole body</tissue>
    </source>
</reference>
<dbReference type="Pfam" id="PF12796">
    <property type="entry name" value="Ank_2"/>
    <property type="match status" value="1"/>
</dbReference>
<dbReference type="InterPro" id="IPR036770">
    <property type="entry name" value="Ankyrin_rpt-contain_sf"/>
</dbReference>
<evidence type="ECO:0000313" key="6">
    <source>
        <dbReference type="Proteomes" id="UP001562425"/>
    </source>
</evidence>
<dbReference type="PROSITE" id="PS50088">
    <property type="entry name" value="ANK_REPEAT"/>
    <property type="match status" value="2"/>
</dbReference>
<dbReference type="SUPFAM" id="SSF48403">
    <property type="entry name" value="Ankyrin repeat"/>
    <property type="match status" value="1"/>
</dbReference>
<dbReference type="Pfam" id="PF00023">
    <property type="entry name" value="Ank"/>
    <property type="match status" value="1"/>
</dbReference>
<dbReference type="AlphaFoldDB" id="A0ABD1CNH0"/>
<accession>A0ABD1CNH0</accession>
<organism evidence="5 6">
    <name type="scientific">Culex pipiens pipiens</name>
    <name type="common">Northern house mosquito</name>
    <dbReference type="NCBI Taxonomy" id="38569"/>
    <lineage>
        <taxon>Eukaryota</taxon>
        <taxon>Metazoa</taxon>
        <taxon>Ecdysozoa</taxon>
        <taxon>Arthropoda</taxon>
        <taxon>Hexapoda</taxon>
        <taxon>Insecta</taxon>
        <taxon>Pterygota</taxon>
        <taxon>Neoptera</taxon>
        <taxon>Endopterygota</taxon>
        <taxon>Diptera</taxon>
        <taxon>Nematocera</taxon>
        <taxon>Culicoidea</taxon>
        <taxon>Culicidae</taxon>
        <taxon>Culicinae</taxon>
        <taxon>Culicini</taxon>
        <taxon>Culex</taxon>
        <taxon>Culex</taxon>
    </lineage>
</organism>
<gene>
    <name evidence="5" type="ORF">pipiens_015947</name>
</gene>
<dbReference type="PROSITE" id="PS50297">
    <property type="entry name" value="ANK_REP_REGION"/>
    <property type="match status" value="2"/>
</dbReference>
<evidence type="ECO:0000256" key="1">
    <source>
        <dbReference type="ARBA" id="ARBA00022737"/>
    </source>
</evidence>
<feature type="repeat" description="ANK" evidence="3">
    <location>
        <begin position="225"/>
        <end position="257"/>
    </location>
</feature>
<dbReference type="SMART" id="SM00248">
    <property type="entry name" value="ANK"/>
    <property type="match status" value="2"/>
</dbReference>
<keyword evidence="1" id="KW-0677">Repeat</keyword>
<dbReference type="PANTHER" id="PTHR24171">
    <property type="entry name" value="ANKYRIN REPEAT DOMAIN-CONTAINING PROTEIN 39-RELATED"/>
    <property type="match status" value="1"/>
</dbReference>
<evidence type="ECO:0000313" key="5">
    <source>
        <dbReference type="EMBL" id="KAL1377893.1"/>
    </source>
</evidence>
<evidence type="ECO:0000256" key="2">
    <source>
        <dbReference type="ARBA" id="ARBA00023043"/>
    </source>
</evidence>
<keyword evidence="6" id="KW-1185">Reference proteome</keyword>
<dbReference type="InterPro" id="IPR002110">
    <property type="entry name" value="Ankyrin_rpt"/>
</dbReference>
<sequence>MLQISGAEEVKQIQVYDTEQIVDILDLQEVETSEEMEQLMMKIVDCNGMSLLTLLLHINYSCNDCEIFPKLQEVTTFTNQAPQIYNLWMSLDRQYHQLLQAFETNNCHAAVREVLIQIDPDYRQALINGQDPDYGSPLHYATASGDLDLVRTLLEFGADPNSMLDETGPLPRLRIETITGMADQDELIQNSMLLLGIRMKTLTSTQLDIIIEHGGNINTKDANDRNNTPLHVAACKGVPEIVQLLLDRGAKVSEKNSDGQTPLDVAQGSEVVEILKKNIQNVPKQELRPARDRSVAQQSTAENRTIFYPKRSGTSGFCGQLYETKLLTLILFRALKRKDIAEFYLGSNVDGLGALDDVVFWFRDIYGKTRMQFIQAKHRDDPDKDGKLTLGETLKEKGDYSIHNQRRPGIGPDTAGIRSGSQL</sequence>
<keyword evidence="2 3" id="KW-0040">ANK repeat</keyword>
<dbReference type="Proteomes" id="UP001562425">
    <property type="component" value="Unassembled WGS sequence"/>
</dbReference>
<feature type="repeat" description="ANK" evidence="3">
    <location>
        <begin position="133"/>
        <end position="165"/>
    </location>
</feature>
<name>A0ABD1CNH0_CULPP</name>
<protein>
    <submittedName>
        <fullName evidence="5">Uncharacterized protein</fullName>
    </submittedName>
</protein>
<evidence type="ECO:0000256" key="4">
    <source>
        <dbReference type="SAM" id="MobiDB-lite"/>
    </source>
</evidence>
<feature type="region of interest" description="Disordered" evidence="4">
    <location>
        <begin position="401"/>
        <end position="423"/>
    </location>
</feature>
<dbReference type="EMBL" id="JBEHCU010010662">
    <property type="protein sequence ID" value="KAL1377893.1"/>
    <property type="molecule type" value="Genomic_DNA"/>
</dbReference>